<comment type="function">
    <text evidence="6">Catalyzes the conversion of (8S)-3',8-cyclo-7,8-dihydroguanosine 5'-triphosphate to cyclic pyranopterin monophosphate (cPMP).</text>
</comment>
<dbReference type="PANTHER" id="PTHR22960">
    <property type="entry name" value="MOLYBDOPTERIN COFACTOR SYNTHESIS PROTEIN A"/>
    <property type="match status" value="1"/>
</dbReference>
<feature type="binding site" evidence="6">
    <location>
        <begin position="129"/>
        <end position="130"/>
    </location>
    <ligand>
        <name>substrate</name>
    </ligand>
</feature>
<dbReference type="EMBL" id="CP013200">
    <property type="protein sequence ID" value="ALO67576.1"/>
    <property type="molecule type" value="Genomic_DNA"/>
</dbReference>
<reference evidence="9 10" key="2">
    <citation type="journal article" date="2016" name="J. Biotechnol.">
        <title>Complete genome sequence of Arthrobacter alpinus ERGS4:06, a yellow pigmented bacterium tolerant to cold and radiations isolated from Sikkim Himalaya.</title>
        <authorList>
            <person name="Kumar R."/>
            <person name="Singh D."/>
            <person name="Swarnkar M.K."/>
            <person name="Singh A.K."/>
            <person name="Kumar S."/>
        </authorList>
    </citation>
    <scope>NUCLEOTIDE SEQUENCE [LARGE SCALE GENOMIC DNA]</scope>
    <source>
        <strain evidence="9 10">ERGS4:06</strain>
    </source>
</reference>
<feature type="binding site" evidence="6">
    <location>
        <begin position="93"/>
        <end position="95"/>
    </location>
    <ligand>
        <name>substrate</name>
    </ligand>
</feature>
<evidence type="ECO:0000313" key="10">
    <source>
        <dbReference type="Proteomes" id="UP000059574"/>
    </source>
</evidence>
<proteinExistence type="inferred from homology"/>
<evidence type="ECO:0000256" key="4">
    <source>
        <dbReference type="ARBA" id="ARBA00023150"/>
    </source>
</evidence>
<organism evidence="9 10">
    <name type="scientific">Arthrobacter alpinus</name>
    <dbReference type="NCBI Taxonomy" id="656366"/>
    <lineage>
        <taxon>Bacteria</taxon>
        <taxon>Bacillati</taxon>
        <taxon>Actinomycetota</taxon>
        <taxon>Actinomycetes</taxon>
        <taxon>Micrococcales</taxon>
        <taxon>Micrococcaceae</taxon>
        <taxon>Arthrobacter</taxon>
    </lineage>
</organism>
<name>A0A0S2M248_9MICC</name>
<sequence>MAVVTTSEKPLPDSTPPQARVLTHLRQDGTAAMVDVSDKAVTTREATATGTVSTTAAVMALLGSGGLPKGDALAVARIAGIMGAKKTSELIPLCHPLPISKVTVDFELGAQAVTVFATVKTRGVTGVEMEALTAVSVAALNVYDMIKAVDKHAVISGIQVLAKSGGKSGSWVVAGPGGPATHTAAPAAPTATDTTGGQA</sequence>
<dbReference type="HAMAP" id="MF_01224_B">
    <property type="entry name" value="MoaC_B"/>
    <property type="match status" value="1"/>
</dbReference>
<dbReference type="UniPathway" id="UPA00344"/>
<gene>
    <name evidence="6" type="primary">moaC</name>
    <name evidence="9" type="ORF">AS189_15105</name>
</gene>
<dbReference type="PANTHER" id="PTHR22960:SF29">
    <property type="entry name" value="CYCLIC PYRANOPTERIN MONOPHOSPHATE SYNTHASE"/>
    <property type="match status" value="1"/>
</dbReference>
<dbReference type="NCBIfam" id="TIGR00581">
    <property type="entry name" value="moaC"/>
    <property type="match status" value="1"/>
</dbReference>
<dbReference type="EC" id="4.6.1.17" evidence="3 6"/>
<dbReference type="InterPro" id="IPR047594">
    <property type="entry name" value="MoaC_bact/euk"/>
</dbReference>
<feature type="region of interest" description="Disordered" evidence="7">
    <location>
        <begin position="174"/>
        <end position="199"/>
    </location>
</feature>
<dbReference type="InterPro" id="IPR002820">
    <property type="entry name" value="Mopterin_CF_biosynth-C_dom"/>
</dbReference>
<evidence type="ECO:0000256" key="2">
    <source>
        <dbReference type="ARBA" id="ARBA00005046"/>
    </source>
</evidence>
<dbReference type="InterPro" id="IPR036522">
    <property type="entry name" value="MoaC_sf"/>
</dbReference>
<feature type="compositionally biased region" description="Low complexity" evidence="7">
    <location>
        <begin position="179"/>
        <end position="199"/>
    </location>
</feature>
<dbReference type="AlphaFoldDB" id="A0A0S2M248"/>
<evidence type="ECO:0000256" key="7">
    <source>
        <dbReference type="SAM" id="MobiDB-lite"/>
    </source>
</evidence>
<evidence type="ECO:0000259" key="8">
    <source>
        <dbReference type="Pfam" id="PF01967"/>
    </source>
</evidence>
<dbReference type="OrthoDB" id="9794429at2"/>
<dbReference type="Proteomes" id="UP000059574">
    <property type="component" value="Chromosome"/>
</dbReference>
<dbReference type="GO" id="GO:0006777">
    <property type="term" value="P:Mo-molybdopterin cofactor biosynthetic process"/>
    <property type="evidence" value="ECO:0007669"/>
    <property type="project" value="UniProtKB-UniRule"/>
</dbReference>
<dbReference type="Pfam" id="PF01967">
    <property type="entry name" value="MoaC"/>
    <property type="match status" value="1"/>
</dbReference>
<dbReference type="Gene3D" id="3.30.70.640">
    <property type="entry name" value="Molybdopterin cofactor biosynthesis C (MoaC) domain"/>
    <property type="match status" value="1"/>
</dbReference>
<feature type="active site" evidence="6">
    <location>
        <position position="144"/>
    </location>
</feature>
<comment type="pathway">
    <text evidence="2 6">Cofactor biosynthesis; molybdopterin biosynthesis.</text>
</comment>
<dbReference type="CDD" id="cd01420">
    <property type="entry name" value="MoaC_PE"/>
    <property type="match status" value="1"/>
</dbReference>
<evidence type="ECO:0000256" key="6">
    <source>
        <dbReference type="HAMAP-Rule" id="MF_01224"/>
    </source>
</evidence>
<keyword evidence="5 6" id="KW-0456">Lyase</keyword>
<evidence type="ECO:0000256" key="3">
    <source>
        <dbReference type="ARBA" id="ARBA00012575"/>
    </source>
</evidence>
<comment type="catalytic activity">
    <reaction evidence="1 6">
        <text>(8S)-3',8-cyclo-7,8-dihydroguanosine 5'-triphosphate = cyclic pyranopterin phosphate + diphosphate</text>
        <dbReference type="Rhea" id="RHEA:49580"/>
        <dbReference type="ChEBI" id="CHEBI:33019"/>
        <dbReference type="ChEBI" id="CHEBI:59648"/>
        <dbReference type="ChEBI" id="CHEBI:131766"/>
        <dbReference type="EC" id="4.6.1.17"/>
    </reaction>
</comment>
<evidence type="ECO:0000256" key="5">
    <source>
        <dbReference type="ARBA" id="ARBA00023239"/>
    </source>
</evidence>
<keyword evidence="4 6" id="KW-0501">Molybdenum cofactor biosynthesis</keyword>
<accession>A0A0S2M248</accession>
<reference evidence="10" key="1">
    <citation type="submission" date="2015-11" db="EMBL/GenBank/DDBJ databases">
        <authorList>
            <person name="Kumar R."/>
            <person name="Singh D."/>
            <person name="Swarnkar M.K."/>
            <person name="Singh A.K."/>
            <person name="Kumar S."/>
        </authorList>
    </citation>
    <scope>NUCLEOTIDE SEQUENCE [LARGE SCALE GENOMIC DNA]</scope>
    <source>
        <strain evidence="10">ERGS4:06</strain>
    </source>
</reference>
<evidence type="ECO:0000313" key="9">
    <source>
        <dbReference type="EMBL" id="ALO67576.1"/>
    </source>
</evidence>
<protein>
    <recommendedName>
        <fullName evidence="3 6">Cyclic pyranopterin monophosphate synthase</fullName>
        <ecNumber evidence="3 6">4.6.1.17</ecNumber>
    </recommendedName>
    <alternativeName>
        <fullName evidence="6">Molybdenum cofactor biosynthesis protein C</fullName>
    </alternativeName>
</protein>
<comment type="similarity">
    <text evidence="6">Belongs to the MoaC family.</text>
</comment>
<comment type="subunit">
    <text evidence="6">Homohexamer; trimer of dimers.</text>
</comment>
<dbReference type="NCBIfam" id="NF006870">
    <property type="entry name" value="PRK09364.1"/>
    <property type="match status" value="1"/>
</dbReference>
<dbReference type="SUPFAM" id="SSF55040">
    <property type="entry name" value="Molybdenum cofactor biosynthesis protein C, MoaC"/>
    <property type="match status" value="1"/>
</dbReference>
<dbReference type="InterPro" id="IPR050105">
    <property type="entry name" value="MoCo_biosynth_MoaA/MoaC"/>
</dbReference>
<evidence type="ECO:0000256" key="1">
    <source>
        <dbReference type="ARBA" id="ARBA00001637"/>
    </source>
</evidence>
<dbReference type="GO" id="GO:0061799">
    <property type="term" value="F:cyclic pyranopterin monophosphate synthase activity"/>
    <property type="evidence" value="ECO:0007669"/>
    <property type="project" value="UniProtKB-UniRule"/>
</dbReference>
<dbReference type="InterPro" id="IPR023045">
    <property type="entry name" value="MoaC"/>
</dbReference>
<feature type="domain" description="Molybdopterin cofactor biosynthesis C (MoaC)" evidence="8">
    <location>
        <begin position="33"/>
        <end position="166"/>
    </location>
</feature>